<name>A0AAV9Z6Z5_9AGAR</name>
<feature type="region of interest" description="Disordered" evidence="1">
    <location>
        <begin position="599"/>
        <end position="635"/>
    </location>
</feature>
<dbReference type="GO" id="GO:0006396">
    <property type="term" value="P:RNA processing"/>
    <property type="evidence" value="ECO:0007669"/>
    <property type="project" value="InterPro"/>
</dbReference>
<dbReference type="Proteomes" id="UP001362999">
    <property type="component" value="Unassembled WGS sequence"/>
</dbReference>
<dbReference type="GO" id="GO:0004525">
    <property type="term" value="F:ribonuclease III activity"/>
    <property type="evidence" value="ECO:0007669"/>
    <property type="project" value="InterPro"/>
</dbReference>
<reference evidence="2 4" key="1">
    <citation type="journal article" date="2024" name="J Genomics">
        <title>Draft genome sequencing and assembly of Favolaschia claudopus CIRM-BRFM 2984 isolated from oak limbs.</title>
        <authorList>
            <person name="Navarro D."/>
            <person name="Drula E."/>
            <person name="Chaduli D."/>
            <person name="Cazenave R."/>
            <person name="Ahrendt S."/>
            <person name="Wang J."/>
            <person name="Lipzen A."/>
            <person name="Daum C."/>
            <person name="Barry K."/>
            <person name="Grigoriev I.V."/>
            <person name="Favel A."/>
            <person name="Rosso M.N."/>
            <person name="Martin F."/>
        </authorList>
    </citation>
    <scope>NUCLEOTIDE SEQUENCE [LARGE SCALE GENOMIC DNA]</scope>
    <source>
        <strain evidence="2 4">CIRM-BRFM 2984</strain>
    </source>
</reference>
<sequence length="716" mass="77641">MAPPVQAGEPTPAASTSPSLPSTVALAPELGMTPQQRAPPQLNITALSNSHPDPAHTSHSKNAQLPKSKTKSRVPKKSLIERISPAAPADIPASTTVAELLAVLKSEAHLALHRLGPRGEFPQSAIRIVRSAHGGSGEVERLVYLGNAYTLYEVVSRLYWRLPSHMLTKASLTTLRSALTSRASLAVMFNKYKKPDLGDLELAEPDSWYALVGALSELSIQEHFFETTLDTVLQDICARASEMPSILPPRDLRKRKDKITILADLIHASETEKRNGASMKRPRHSDQEPPFATTSDATHASPVSKPDMKKFKAYATLSDLTSNLDFTVPELDAAADEGAQASDSAASGYKSESILSNTLTSKTSGLRETQVGFDDSENLSEIKTGPGHVQVSGEPSGTELDGADKQKEDAGDSGELKDGHAEETAQKPQMEEEAEDAPDPTKYETYLQNVILVTPFEAEFNALPGFPDVSTHLWSVVRGPIAGRDPLETHGDAAVKVVFAELLLEFLSTLVPKARHTAIFKALSGSHTIECDSKELPKYPGNTFEIVCAAVLISQSRLVLKDWVRETFRPILRGAIAAALSYKPVRVAEDAARKAQTLERRVREDDDDGGKRKRFKRSSIMNIQDNRNPRRQRTPLVPKASNFDFKFPVPALGDPEPTAWHTPLLDPFFLLQEPMLAGIPLPPAIDPPPKADAQAEGVANKLVEGEGDAATAIGKS</sequence>
<dbReference type="AlphaFoldDB" id="A0AAV9Z6Z5"/>
<feature type="region of interest" description="Disordered" evidence="1">
    <location>
        <begin position="271"/>
        <end position="304"/>
    </location>
</feature>
<dbReference type="EMBL" id="JAWWNJ010000194">
    <property type="protein sequence ID" value="KAK6972119.1"/>
    <property type="molecule type" value="Genomic_DNA"/>
</dbReference>
<evidence type="ECO:0000256" key="1">
    <source>
        <dbReference type="SAM" id="MobiDB-lite"/>
    </source>
</evidence>
<gene>
    <name evidence="3" type="ORF">R3P38DRAFT_3186208</name>
    <name evidence="2" type="ORF">R3P38DRAFT_3240729</name>
</gene>
<evidence type="ECO:0000313" key="3">
    <source>
        <dbReference type="EMBL" id="KAK7032656.1"/>
    </source>
</evidence>
<feature type="compositionally biased region" description="Polar residues" evidence="1">
    <location>
        <begin position="33"/>
        <end position="51"/>
    </location>
</feature>
<dbReference type="InterPro" id="IPR036389">
    <property type="entry name" value="RNase_III_sf"/>
</dbReference>
<proteinExistence type="predicted"/>
<dbReference type="EMBL" id="JAWWNJ010000023">
    <property type="protein sequence ID" value="KAK7032656.1"/>
    <property type="molecule type" value="Genomic_DNA"/>
</dbReference>
<comment type="caution">
    <text evidence="2">The sequence shown here is derived from an EMBL/GenBank/DDBJ whole genome shotgun (WGS) entry which is preliminary data.</text>
</comment>
<feature type="compositionally biased region" description="Basic and acidic residues" evidence="1">
    <location>
        <begin position="402"/>
        <end position="425"/>
    </location>
</feature>
<accession>A0AAV9Z6Z5</accession>
<protein>
    <submittedName>
        <fullName evidence="2">Uncharacterized protein</fullName>
    </submittedName>
</protein>
<feature type="region of interest" description="Disordered" evidence="1">
    <location>
        <begin position="366"/>
        <end position="440"/>
    </location>
</feature>
<evidence type="ECO:0000313" key="4">
    <source>
        <dbReference type="Proteomes" id="UP001362999"/>
    </source>
</evidence>
<evidence type="ECO:0000313" key="2">
    <source>
        <dbReference type="EMBL" id="KAK6972119.1"/>
    </source>
</evidence>
<organism evidence="2 4">
    <name type="scientific">Favolaschia claudopus</name>
    <dbReference type="NCBI Taxonomy" id="2862362"/>
    <lineage>
        <taxon>Eukaryota</taxon>
        <taxon>Fungi</taxon>
        <taxon>Dikarya</taxon>
        <taxon>Basidiomycota</taxon>
        <taxon>Agaricomycotina</taxon>
        <taxon>Agaricomycetes</taxon>
        <taxon>Agaricomycetidae</taxon>
        <taxon>Agaricales</taxon>
        <taxon>Marasmiineae</taxon>
        <taxon>Mycenaceae</taxon>
        <taxon>Favolaschia</taxon>
    </lineage>
</organism>
<keyword evidence="4" id="KW-1185">Reference proteome</keyword>
<dbReference type="Gene3D" id="1.10.1520.10">
    <property type="entry name" value="Ribonuclease III domain"/>
    <property type="match status" value="1"/>
</dbReference>
<feature type="compositionally biased region" description="Low complexity" evidence="1">
    <location>
        <begin position="10"/>
        <end position="26"/>
    </location>
</feature>
<feature type="region of interest" description="Disordered" evidence="1">
    <location>
        <begin position="1"/>
        <end position="75"/>
    </location>
</feature>